<evidence type="ECO:0000313" key="2">
    <source>
        <dbReference type="Proteomes" id="UP001549167"/>
    </source>
</evidence>
<dbReference type="Proteomes" id="UP001549167">
    <property type="component" value="Unassembled WGS sequence"/>
</dbReference>
<reference evidence="1 2" key="1">
    <citation type="submission" date="2024-06" db="EMBL/GenBank/DDBJ databases">
        <title>Genomic Encyclopedia of Type Strains, Phase IV (KMG-IV): sequencing the most valuable type-strain genomes for metagenomic binning, comparative biology and taxonomic classification.</title>
        <authorList>
            <person name="Goeker M."/>
        </authorList>
    </citation>
    <scope>NUCLEOTIDE SEQUENCE [LARGE SCALE GENOMIC DNA]</scope>
    <source>
        <strain evidence="1 2">DSM 23520</strain>
    </source>
</reference>
<protein>
    <submittedName>
        <fullName evidence="1">Uncharacterized protein with von Willebrand factor type A (VWA) domain</fullName>
    </submittedName>
</protein>
<dbReference type="RefSeq" id="WP_354220123.1">
    <property type="nucleotide sequence ID" value="NZ_JBEPMX010000007.1"/>
</dbReference>
<evidence type="ECO:0000313" key="1">
    <source>
        <dbReference type="EMBL" id="MET3683559.1"/>
    </source>
</evidence>
<proteinExistence type="predicted"/>
<accession>A0ABV2KW19</accession>
<name>A0ABV2KW19_9BACI</name>
<comment type="caution">
    <text evidence="1">The sequence shown here is derived from an EMBL/GenBank/DDBJ whole genome shotgun (WGS) entry which is preliminary data.</text>
</comment>
<dbReference type="EMBL" id="JBEPMX010000007">
    <property type="protein sequence ID" value="MET3683559.1"/>
    <property type="molecule type" value="Genomic_DNA"/>
</dbReference>
<gene>
    <name evidence="1" type="ORF">ABID56_001654</name>
</gene>
<keyword evidence="2" id="KW-1185">Reference proteome</keyword>
<sequence length="203" mass="23340">MGFQSGYYVHGYVPKIEEKTHGVKRNRGKTESRRLKLLSDVDLRKLIQSLTISESCLIPRVNHRQSWLNHFRTARSLVESQVNQVITVHEEESLSVLLLDCSTSMRSTPIIKWLQTVDKSPYHLMLCHRERLYQYPQRSIEQADLDGGTSFTTPISTLCRAAEKEKCTINITHVTDGEGFSGELDRARQIVKTYRGVYQSIDL</sequence>
<organism evidence="1 2">
    <name type="scientific">Alkalibacillus flavidus</name>
    <dbReference type="NCBI Taxonomy" id="546021"/>
    <lineage>
        <taxon>Bacteria</taxon>
        <taxon>Bacillati</taxon>
        <taxon>Bacillota</taxon>
        <taxon>Bacilli</taxon>
        <taxon>Bacillales</taxon>
        <taxon>Bacillaceae</taxon>
        <taxon>Alkalibacillus</taxon>
    </lineage>
</organism>